<evidence type="ECO:0000313" key="1">
    <source>
        <dbReference type="EMBL" id="EKF43329.1"/>
    </source>
</evidence>
<evidence type="ECO:0000313" key="2">
    <source>
        <dbReference type="Proteomes" id="UP000007374"/>
    </source>
</evidence>
<accession>K2NZH2</accession>
<comment type="caution">
    <text evidence="1">The sequence shown here is derived from an EMBL/GenBank/DDBJ whole genome shotgun (WGS) entry which is preliminary data.</text>
</comment>
<dbReference type="EMBL" id="AMSI01000003">
    <property type="protein sequence ID" value="EKF43329.1"/>
    <property type="molecule type" value="Genomic_DNA"/>
</dbReference>
<sequence>MTKLTTVQAAHTYGVLDPLTQERRDTKFLQSALSGAENIIILPQGGYSDRGGTWDRAGARRQLEDIALSEGMCTLPNGGTAADLLNPDTEITTSAAAGARFVLFEVDLGAAETVHFIDIGGVHAETSGADAALIAEWWDGAVWQPFGNALKLTIEAETRRFASGAPGHSGHAAQMFRVCVDATGDAAGAITFTHAAFRAEGAALSLGLVRRFTPEQGQRHQLVFTDRNIDVFVAGVWQTAIPYPAGEDILHQVQMEPRFDSILAFHQEMAPQRIFRMGSSTEWSCSNILFENVPLVDFGGVYTNGVTEVQEVSAYDLIDGGSFDLTLEGNTTTSITVSDDGPANALLIKAALEDLPGVAPGLTVTNLTTGGSNPERYKIQFTGEGNANRDWLQMGASPLDNKAYFRVKTVTKGRPGGEPIMSEERGWPAVGRIVQQRLVMTGFKSRPNHFMASVTGEPFNIDTELDASRAALVYEIEAGEANVMRDIVNGRTLLFFGSEKIAYLKNLVLSATEVPEFGFSDAPGIAPGLPTTSSDNGIFYVQEGGDTLRLLSYTELEQNFVGENASVLSAHLIKQPTDLARRRAYGKVDADMMLMPMEDGTLTSLTVMRTQEVSGFAPWETDGKFLSVMSDTDRSIWMLCRRTSAGQDSIRLEEHDPVLFLDEAEQIVLGAPTNSLSGLDRYSGRSIWIQEGDNLHGPFEVTAGEATLQDPVAGTIIVGTWRPPVADDMDVMLETETGRREARLKRVSRLVVSLYETTSLAIAVNDAPAFNVPLRSNADTIMDEGPIARPVTARIEVEGMHGFSRHGRSRITQLFPGRLTVRSVQKDIAG</sequence>
<organism evidence="1 2">
    <name type="scientific">Nitratireductor indicus C115</name>
    <dbReference type="NCBI Taxonomy" id="1231190"/>
    <lineage>
        <taxon>Bacteria</taxon>
        <taxon>Pseudomonadati</taxon>
        <taxon>Pseudomonadota</taxon>
        <taxon>Alphaproteobacteria</taxon>
        <taxon>Hyphomicrobiales</taxon>
        <taxon>Phyllobacteriaceae</taxon>
        <taxon>Nitratireductor</taxon>
    </lineage>
</organism>
<dbReference type="STRING" id="721133.SAMN05216176_101337"/>
<dbReference type="eggNOG" id="ENOG5030KMP">
    <property type="taxonomic scope" value="Bacteria"/>
</dbReference>
<protein>
    <submittedName>
        <fullName evidence="1">Uncharacterized protein</fullName>
    </submittedName>
</protein>
<gene>
    <name evidence="1" type="ORF">NA8A_04838</name>
</gene>
<dbReference type="AlphaFoldDB" id="K2NZH2"/>
<proteinExistence type="predicted"/>
<dbReference type="RefSeq" id="WP_009449519.1">
    <property type="nucleotide sequence ID" value="NZ_AMSI01000003.1"/>
</dbReference>
<name>K2NZH2_9HYPH</name>
<reference evidence="1 2" key="1">
    <citation type="journal article" date="2012" name="J. Bacteriol.">
        <title>Genome Sequence of Nitratireductor indicus Type Strain C115.</title>
        <authorList>
            <person name="Lai Q."/>
            <person name="Li G."/>
            <person name="Yu Z."/>
            <person name="Shao Z."/>
        </authorList>
    </citation>
    <scope>NUCLEOTIDE SEQUENCE [LARGE SCALE GENOMIC DNA]</scope>
    <source>
        <strain evidence="1 2">C115</strain>
    </source>
</reference>
<dbReference type="OrthoDB" id="5438497at2"/>
<dbReference type="Proteomes" id="UP000007374">
    <property type="component" value="Unassembled WGS sequence"/>
</dbReference>
<dbReference type="PATRIC" id="fig|1231190.3.peg.1012"/>
<keyword evidence="2" id="KW-1185">Reference proteome</keyword>